<dbReference type="Proteomes" id="UP001524478">
    <property type="component" value="Unassembled WGS sequence"/>
</dbReference>
<comment type="caution">
    <text evidence="2">The sequence shown here is derived from an EMBL/GenBank/DDBJ whole genome shotgun (WGS) entry which is preliminary data.</text>
</comment>
<sequence>MGLVIIALIIINIFTVYKFIFKFIFTDFDDFNESLRYSFTPDIISLFRKEYWKDQFGEFKLGFFILICVIVTIVEYGIVNGIIQQIMKLI</sequence>
<keyword evidence="1" id="KW-1133">Transmembrane helix</keyword>
<dbReference type="EMBL" id="JANGAC010000008">
    <property type="protein sequence ID" value="MCQ4923822.1"/>
    <property type="molecule type" value="Genomic_DNA"/>
</dbReference>
<accession>A0ABT1SCY0</accession>
<evidence type="ECO:0000256" key="1">
    <source>
        <dbReference type="SAM" id="Phobius"/>
    </source>
</evidence>
<feature type="transmembrane region" description="Helical" evidence="1">
    <location>
        <begin position="61"/>
        <end position="83"/>
    </location>
</feature>
<gene>
    <name evidence="2" type="ORF">NE686_12040</name>
</gene>
<evidence type="ECO:0000313" key="2">
    <source>
        <dbReference type="EMBL" id="MCQ4923822.1"/>
    </source>
</evidence>
<protein>
    <submittedName>
        <fullName evidence="2">Uncharacterized protein</fullName>
    </submittedName>
</protein>
<keyword evidence="1" id="KW-0812">Transmembrane</keyword>
<reference evidence="2 3" key="1">
    <citation type="submission" date="2022-06" db="EMBL/GenBank/DDBJ databases">
        <title>Isolation of gut microbiota from human fecal samples.</title>
        <authorList>
            <person name="Pamer E.G."/>
            <person name="Barat B."/>
            <person name="Waligurski E."/>
            <person name="Medina S."/>
            <person name="Paddock L."/>
            <person name="Mostad J."/>
        </authorList>
    </citation>
    <scope>NUCLEOTIDE SEQUENCE [LARGE SCALE GENOMIC DNA]</scope>
    <source>
        <strain evidence="2 3">DFI.7.95</strain>
    </source>
</reference>
<evidence type="ECO:0000313" key="3">
    <source>
        <dbReference type="Proteomes" id="UP001524478"/>
    </source>
</evidence>
<proteinExistence type="predicted"/>
<organism evidence="2 3">
    <name type="scientific">Tissierella carlieri</name>
    <dbReference type="NCBI Taxonomy" id="689904"/>
    <lineage>
        <taxon>Bacteria</taxon>
        <taxon>Bacillati</taxon>
        <taxon>Bacillota</taxon>
        <taxon>Tissierellia</taxon>
        <taxon>Tissierellales</taxon>
        <taxon>Tissierellaceae</taxon>
        <taxon>Tissierella</taxon>
    </lineage>
</organism>
<feature type="transmembrane region" description="Helical" evidence="1">
    <location>
        <begin position="5"/>
        <end position="25"/>
    </location>
</feature>
<name>A0ABT1SCY0_9FIRM</name>
<keyword evidence="3" id="KW-1185">Reference proteome</keyword>
<dbReference type="RefSeq" id="WP_256311685.1">
    <property type="nucleotide sequence ID" value="NZ_JANGAC010000008.1"/>
</dbReference>
<keyword evidence="1" id="KW-0472">Membrane</keyword>